<dbReference type="GO" id="GO:0005634">
    <property type="term" value="C:nucleus"/>
    <property type="evidence" value="ECO:0007669"/>
    <property type="project" value="TreeGrafter"/>
</dbReference>
<evidence type="ECO:0000259" key="5">
    <source>
        <dbReference type="PROSITE" id="PS51192"/>
    </source>
</evidence>
<dbReference type="GO" id="GO:0005524">
    <property type="term" value="F:ATP binding"/>
    <property type="evidence" value="ECO:0007669"/>
    <property type="project" value="InterPro"/>
</dbReference>
<dbReference type="AlphaFoldDB" id="A0A397S1P3"/>
<dbReference type="PANTHER" id="PTHR13710">
    <property type="entry name" value="DNA HELICASE RECQ FAMILY MEMBER"/>
    <property type="match status" value="1"/>
</dbReference>
<dbReference type="GO" id="GO:0005694">
    <property type="term" value="C:chromosome"/>
    <property type="evidence" value="ECO:0007669"/>
    <property type="project" value="TreeGrafter"/>
</dbReference>
<keyword evidence="4" id="KW-0539">Nucleus</keyword>
<name>A0A397S1P3_9GLOM</name>
<dbReference type="GO" id="GO:0003677">
    <property type="term" value="F:DNA binding"/>
    <property type="evidence" value="ECO:0007669"/>
    <property type="project" value="UniProtKB-KW"/>
</dbReference>
<dbReference type="Gene3D" id="3.40.50.300">
    <property type="entry name" value="P-loop containing nucleotide triphosphate hydrolases"/>
    <property type="match status" value="2"/>
</dbReference>
<dbReference type="InterPro" id="IPR011545">
    <property type="entry name" value="DEAD/DEAH_box_helicase_dom"/>
</dbReference>
<dbReference type="GO" id="GO:0043138">
    <property type="term" value="F:3'-5' DNA helicase activity"/>
    <property type="evidence" value="ECO:0007669"/>
    <property type="project" value="TreeGrafter"/>
</dbReference>
<dbReference type="PROSITE" id="PS51192">
    <property type="entry name" value="HELICASE_ATP_BIND_1"/>
    <property type="match status" value="1"/>
</dbReference>
<keyword evidence="2" id="KW-0238">DNA-binding</keyword>
<evidence type="ECO:0000256" key="3">
    <source>
        <dbReference type="ARBA" id="ARBA00023235"/>
    </source>
</evidence>
<evidence type="ECO:0000313" key="7">
    <source>
        <dbReference type="Proteomes" id="UP000265703"/>
    </source>
</evidence>
<sequence length="385" mass="44307">MQRQKNQQDMHMHKAAKIAKIIQQKKNLEMFDFDQSLVPYGQKARVELESKTFCPSFADLIDGLYDVSNKCIGCQSFPKQFPNGYCKICNLWNDLEFIQRIPENKVQITDNKPPSTSQIPDLNQILKQIFGFSDFREGQYEAICSFLECKDTLVVLRTGDGLYTSTGQSFEYQERVFSELSLGILPILFVTPEKLEKNKSFHKFLQKIYETREIQFVVDEAHYILDYGNFRDSWTRLGNLKKDFPFSPIMLLTATSRQEIEIQVELKPSKQNLYSQIQSILAGLMTGRCIIYCSGSGSCQELFHNLHKNLPALSFANFIQEIGRAGRDGTPSKNDLCIKGFLILNFQLQKITALTRNFSFKPIIIGLGDNAEEEATCITWQYYFK</sequence>
<keyword evidence="7" id="KW-1185">Reference proteome</keyword>
<feature type="domain" description="Helicase ATP-binding" evidence="5">
    <location>
        <begin position="139"/>
        <end position="274"/>
    </location>
</feature>
<dbReference type="InterPro" id="IPR027417">
    <property type="entry name" value="P-loop_NTPase"/>
</dbReference>
<organism evidence="6 7">
    <name type="scientific">Glomus cerebriforme</name>
    <dbReference type="NCBI Taxonomy" id="658196"/>
    <lineage>
        <taxon>Eukaryota</taxon>
        <taxon>Fungi</taxon>
        <taxon>Fungi incertae sedis</taxon>
        <taxon>Mucoromycota</taxon>
        <taxon>Glomeromycotina</taxon>
        <taxon>Glomeromycetes</taxon>
        <taxon>Glomerales</taxon>
        <taxon>Glomeraceae</taxon>
        <taxon>Glomus</taxon>
    </lineage>
</organism>
<evidence type="ECO:0000313" key="6">
    <source>
        <dbReference type="EMBL" id="RIA79878.1"/>
    </source>
</evidence>
<dbReference type="Proteomes" id="UP000265703">
    <property type="component" value="Unassembled WGS sequence"/>
</dbReference>
<dbReference type="EMBL" id="QKYT01001111">
    <property type="protein sequence ID" value="RIA79878.1"/>
    <property type="molecule type" value="Genomic_DNA"/>
</dbReference>
<proteinExistence type="inferred from homology"/>
<dbReference type="PANTHER" id="PTHR13710:SF153">
    <property type="entry name" value="RECQ-LIKE DNA HELICASE BLM"/>
    <property type="match status" value="1"/>
</dbReference>
<dbReference type="GO" id="GO:0000724">
    <property type="term" value="P:double-strand break repair via homologous recombination"/>
    <property type="evidence" value="ECO:0007669"/>
    <property type="project" value="TreeGrafter"/>
</dbReference>
<accession>A0A397S1P3</accession>
<dbReference type="OrthoDB" id="10261556at2759"/>
<evidence type="ECO:0000256" key="4">
    <source>
        <dbReference type="ARBA" id="ARBA00023242"/>
    </source>
</evidence>
<dbReference type="STRING" id="658196.A0A397S1P3"/>
<dbReference type="GO" id="GO:0005737">
    <property type="term" value="C:cytoplasm"/>
    <property type="evidence" value="ECO:0007669"/>
    <property type="project" value="TreeGrafter"/>
</dbReference>
<dbReference type="Pfam" id="PF00270">
    <property type="entry name" value="DEAD"/>
    <property type="match status" value="1"/>
</dbReference>
<dbReference type="SUPFAM" id="SSF52540">
    <property type="entry name" value="P-loop containing nucleoside triphosphate hydrolases"/>
    <property type="match status" value="2"/>
</dbReference>
<comment type="similarity">
    <text evidence="1">Belongs to the helicase family. RecQ subfamily.</text>
</comment>
<dbReference type="GO" id="GO:0009378">
    <property type="term" value="F:four-way junction helicase activity"/>
    <property type="evidence" value="ECO:0007669"/>
    <property type="project" value="TreeGrafter"/>
</dbReference>
<dbReference type="InterPro" id="IPR014001">
    <property type="entry name" value="Helicase_ATP-bd"/>
</dbReference>
<gene>
    <name evidence="6" type="ORF">C1645_745630</name>
</gene>
<evidence type="ECO:0000256" key="2">
    <source>
        <dbReference type="ARBA" id="ARBA00023125"/>
    </source>
</evidence>
<protein>
    <recommendedName>
        <fullName evidence="5">Helicase ATP-binding domain-containing protein</fullName>
    </recommendedName>
</protein>
<comment type="caution">
    <text evidence="6">The sequence shown here is derived from an EMBL/GenBank/DDBJ whole genome shotgun (WGS) entry which is preliminary data.</text>
</comment>
<keyword evidence="3" id="KW-0413">Isomerase</keyword>
<reference evidence="6 7" key="1">
    <citation type="submission" date="2018-06" db="EMBL/GenBank/DDBJ databases">
        <title>Comparative genomics reveals the genomic features of Rhizophagus irregularis, R. cerebriforme, R. diaphanum and Gigaspora rosea, and their symbiotic lifestyle signature.</title>
        <authorList>
            <person name="Morin E."/>
            <person name="San Clemente H."/>
            <person name="Chen E.C.H."/>
            <person name="De La Providencia I."/>
            <person name="Hainaut M."/>
            <person name="Kuo A."/>
            <person name="Kohler A."/>
            <person name="Murat C."/>
            <person name="Tang N."/>
            <person name="Roy S."/>
            <person name="Loubradou J."/>
            <person name="Henrissat B."/>
            <person name="Grigoriev I.V."/>
            <person name="Corradi N."/>
            <person name="Roux C."/>
            <person name="Martin F.M."/>
        </authorList>
    </citation>
    <scope>NUCLEOTIDE SEQUENCE [LARGE SCALE GENOMIC DNA]</scope>
    <source>
        <strain evidence="6 7">DAOM 227022</strain>
    </source>
</reference>
<evidence type="ECO:0000256" key="1">
    <source>
        <dbReference type="ARBA" id="ARBA00005446"/>
    </source>
</evidence>